<feature type="domain" description="Putative acyltransferase ACT14924-like acyltransferase" evidence="1">
    <location>
        <begin position="16"/>
        <end position="93"/>
    </location>
</feature>
<reference evidence="2" key="1">
    <citation type="journal article" date="2014" name="Front. Microbiol.">
        <title>High frequency of phylogenetically diverse reductive dehalogenase-homologous genes in deep subseafloor sedimentary metagenomes.</title>
        <authorList>
            <person name="Kawai M."/>
            <person name="Futagami T."/>
            <person name="Toyoda A."/>
            <person name="Takaki Y."/>
            <person name="Nishi S."/>
            <person name="Hori S."/>
            <person name="Arai W."/>
            <person name="Tsubouchi T."/>
            <person name="Morono Y."/>
            <person name="Uchiyama I."/>
            <person name="Ito T."/>
            <person name="Fujiyama A."/>
            <person name="Inagaki F."/>
            <person name="Takami H."/>
        </authorList>
    </citation>
    <scope>NUCLEOTIDE SEQUENCE</scope>
    <source>
        <strain evidence="2">Expedition CK06-06</strain>
    </source>
</reference>
<gene>
    <name evidence="2" type="ORF">S03H2_57725</name>
</gene>
<comment type="caution">
    <text evidence="2">The sequence shown here is derived from an EMBL/GenBank/DDBJ whole genome shotgun (WGS) entry which is preliminary data.</text>
</comment>
<evidence type="ECO:0000313" key="2">
    <source>
        <dbReference type="EMBL" id="GAH83501.1"/>
    </source>
</evidence>
<evidence type="ECO:0000259" key="1">
    <source>
        <dbReference type="Pfam" id="PF19576"/>
    </source>
</evidence>
<dbReference type="EMBL" id="BARU01037014">
    <property type="protein sequence ID" value="GAH83501.1"/>
    <property type="molecule type" value="Genomic_DNA"/>
</dbReference>
<proteinExistence type="predicted"/>
<name>X1IM72_9ZZZZ</name>
<sequence length="93" mass="11199">MEGNEEKVQQIDIDQVFRNKNPKLYQLIPRFVIRYLKRILHQDEINKFLEKIGHLQGLELINEALKFLNTKYKVFGFENIPREGRFIFVSNHP</sequence>
<dbReference type="Pfam" id="PF19576">
    <property type="entry name" value="Acyltransf_2"/>
    <property type="match status" value="1"/>
</dbReference>
<dbReference type="AlphaFoldDB" id="X1IM72"/>
<dbReference type="InterPro" id="IPR045746">
    <property type="entry name" value="ACT14924-like_Acyltransf_dom"/>
</dbReference>
<feature type="non-terminal residue" evidence="2">
    <location>
        <position position="93"/>
    </location>
</feature>
<accession>X1IM72</accession>
<organism evidence="2">
    <name type="scientific">marine sediment metagenome</name>
    <dbReference type="NCBI Taxonomy" id="412755"/>
    <lineage>
        <taxon>unclassified sequences</taxon>
        <taxon>metagenomes</taxon>
        <taxon>ecological metagenomes</taxon>
    </lineage>
</organism>
<protein>
    <recommendedName>
        <fullName evidence="1">Putative acyltransferase ACT14924-like acyltransferase domain-containing protein</fullName>
    </recommendedName>
</protein>